<dbReference type="EMBL" id="RRZC01000022">
    <property type="protein sequence ID" value="MBE0405009.1"/>
    <property type="molecule type" value="Genomic_DNA"/>
</dbReference>
<evidence type="ECO:0000313" key="1">
    <source>
        <dbReference type="EMBL" id="MBE0405009.1"/>
    </source>
</evidence>
<organism evidence="1 2">
    <name type="scientific">Halomonas citrativorans</name>
    <dbReference type="NCBI Taxonomy" id="2742612"/>
    <lineage>
        <taxon>Bacteria</taxon>
        <taxon>Pseudomonadati</taxon>
        <taxon>Pseudomonadota</taxon>
        <taxon>Gammaproteobacteria</taxon>
        <taxon>Oceanospirillales</taxon>
        <taxon>Halomonadaceae</taxon>
        <taxon>Halomonas</taxon>
    </lineage>
</organism>
<comment type="caution">
    <text evidence="1">The sequence shown here is derived from an EMBL/GenBank/DDBJ whole genome shotgun (WGS) entry which is preliminary data.</text>
</comment>
<sequence length="146" mass="15987">MAQTDNIQAFDELTGSILARLYSAFPVPITLKAGDFVDNPLVYSEHVQCDVASEEARFFTATAKWLQMAGYIYLKEIDRGNLYVTNCVLTAKSLELLKVKPANLSNEASLGDQLTAAAKQGSNDAVRKAITEVLSHGARFMLQTIN</sequence>
<protein>
    <submittedName>
        <fullName evidence="1">Uncharacterized protein</fullName>
    </submittedName>
</protein>
<name>A0ABR9FFC7_9GAMM</name>
<gene>
    <name evidence="1" type="ORF">EI163_15830</name>
</gene>
<reference evidence="1 2" key="1">
    <citation type="submission" date="2020-07" db="EMBL/GenBank/DDBJ databases">
        <title>Halophilic bacteria isolated from french cheeses.</title>
        <authorList>
            <person name="Kothe C.I."/>
            <person name="Farah-Kraiem B."/>
            <person name="Renault P."/>
            <person name="Dridi B."/>
        </authorList>
    </citation>
    <scope>NUCLEOTIDE SEQUENCE [LARGE SCALE GENOMIC DNA]</scope>
    <source>
        <strain evidence="1 2">FME16</strain>
    </source>
</reference>
<proteinExistence type="predicted"/>
<dbReference type="Proteomes" id="UP000754821">
    <property type="component" value="Unassembled WGS sequence"/>
</dbReference>
<accession>A0ABR9FFC7</accession>
<dbReference type="RefSeq" id="WP_192528461.1">
    <property type="nucleotide sequence ID" value="NZ_RRZC01000022.1"/>
</dbReference>
<evidence type="ECO:0000313" key="2">
    <source>
        <dbReference type="Proteomes" id="UP000754821"/>
    </source>
</evidence>
<keyword evidence="2" id="KW-1185">Reference proteome</keyword>